<dbReference type="InterPro" id="IPR050109">
    <property type="entry name" value="HTH-type_TetR-like_transc_reg"/>
</dbReference>
<accession>A0A8J3UA01</accession>
<dbReference type="PANTHER" id="PTHR30055">
    <property type="entry name" value="HTH-TYPE TRANSCRIPTIONAL REGULATOR RUTR"/>
    <property type="match status" value="1"/>
</dbReference>
<dbReference type="AlphaFoldDB" id="A0A8J3UA01"/>
<evidence type="ECO:0000259" key="5">
    <source>
        <dbReference type="PROSITE" id="PS50977"/>
    </source>
</evidence>
<evidence type="ECO:0000256" key="4">
    <source>
        <dbReference type="PROSITE-ProRule" id="PRU00335"/>
    </source>
</evidence>
<proteinExistence type="predicted"/>
<organism evidence="6 7">
    <name type="scientific">Planotetraspora phitsanulokensis</name>
    <dbReference type="NCBI Taxonomy" id="575192"/>
    <lineage>
        <taxon>Bacteria</taxon>
        <taxon>Bacillati</taxon>
        <taxon>Actinomycetota</taxon>
        <taxon>Actinomycetes</taxon>
        <taxon>Streptosporangiales</taxon>
        <taxon>Streptosporangiaceae</taxon>
        <taxon>Planotetraspora</taxon>
    </lineage>
</organism>
<dbReference type="Gene3D" id="1.10.10.60">
    <property type="entry name" value="Homeodomain-like"/>
    <property type="match status" value="1"/>
</dbReference>
<feature type="domain" description="HTH tetR-type" evidence="5">
    <location>
        <begin position="17"/>
        <end position="77"/>
    </location>
</feature>
<keyword evidence="7" id="KW-1185">Reference proteome</keyword>
<dbReference type="InterPro" id="IPR001647">
    <property type="entry name" value="HTH_TetR"/>
</dbReference>
<feature type="DNA-binding region" description="H-T-H motif" evidence="4">
    <location>
        <begin position="40"/>
        <end position="59"/>
    </location>
</feature>
<evidence type="ECO:0000256" key="1">
    <source>
        <dbReference type="ARBA" id="ARBA00023015"/>
    </source>
</evidence>
<evidence type="ECO:0000256" key="3">
    <source>
        <dbReference type="ARBA" id="ARBA00023163"/>
    </source>
</evidence>
<evidence type="ECO:0000256" key="2">
    <source>
        <dbReference type="ARBA" id="ARBA00023125"/>
    </source>
</evidence>
<keyword evidence="1" id="KW-0805">Transcription regulation</keyword>
<dbReference type="InterPro" id="IPR009057">
    <property type="entry name" value="Homeodomain-like_sf"/>
</dbReference>
<name>A0A8J3UA01_9ACTN</name>
<dbReference type="Pfam" id="PF00440">
    <property type="entry name" value="TetR_N"/>
    <property type="match status" value="1"/>
</dbReference>
<dbReference type="EMBL" id="BOOP01000022">
    <property type="protein sequence ID" value="GII39807.1"/>
    <property type="molecule type" value="Genomic_DNA"/>
</dbReference>
<sequence length="214" mass="23845">MVNNDPAPLTLRERKKRQTRQRISDVASMLFFERGFDNVTVAEVAEAAEVSAMTVFNHFPRKEDLFLDRLPEATELITLAVRGRGEGESPLVPLRRMLLELMDQRHPLSGLHDDFPHFWRVVLAAPTLRARAREAVEEMEDTMTALLAEAAGVEPGDSRARLAAALTVAACRTIYITTATRLLAGERADDIADEQRALVVHAFESLERALTDGL</sequence>
<keyword evidence="2 4" id="KW-0238">DNA-binding</keyword>
<dbReference type="Gene3D" id="1.10.357.10">
    <property type="entry name" value="Tetracycline Repressor, domain 2"/>
    <property type="match status" value="1"/>
</dbReference>
<evidence type="ECO:0000313" key="6">
    <source>
        <dbReference type="EMBL" id="GII39807.1"/>
    </source>
</evidence>
<dbReference type="PRINTS" id="PR00455">
    <property type="entry name" value="HTHTETR"/>
</dbReference>
<comment type="caution">
    <text evidence="6">The sequence shown here is derived from an EMBL/GenBank/DDBJ whole genome shotgun (WGS) entry which is preliminary data.</text>
</comment>
<keyword evidence="3" id="KW-0804">Transcription</keyword>
<dbReference type="SUPFAM" id="SSF46689">
    <property type="entry name" value="Homeodomain-like"/>
    <property type="match status" value="1"/>
</dbReference>
<dbReference type="PANTHER" id="PTHR30055:SF234">
    <property type="entry name" value="HTH-TYPE TRANSCRIPTIONAL REGULATOR BETI"/>
    <property type="match status" value="1"/>
</dbReference>
<dbReference type="GO" id="GO:0000976">
    <property type="term" value="F:transcription cis-regulatory region binding"/>
    <property type="evidence" value="ECO:0007669"/>
    <property type="project" value="TreeGrafter"/>
</dbReference>
<reference evidence="6 7" key="1">
    <citation type="submission" date="2021-01" db="EMBL/GenBank/DDBJ databases">
        <title>Whole genome shotgun sequence of Planotetraspora phitsanulokensis NBRC 104273.</title>
        <authorList>
            <person name="Komaki H."/>
            <person name="Tamura T."/>
        </authorList>
    </citation>
    <scope>NUCLEOTIDE SEQUENCE [LARGE SCALE GENOMIC DNA]</scope>
    <source>
        <strain evidence="6 7">NBRC 104273</strain>
    </source>
</reference>
<protein>
    <submittedName>
        <fullName evidence="6">TetR family transcriptional regulator</fullName>
    </submittedName>
</protein>
<dbReference type="Proteomes" id="UP000622547">
    <property type="component" value="Unassembled WGS sequence"/>
</dbReference>
<evidence type="ECO:0000313" key="7">
    <source>
        <dbReference type="Proteomes" id="UP000622547"/>
    </source>
</evidence>
<gene>
    <name evidence="6" type="ORF">Pph01_48100</name>
</gene>
<dbReference type="GO" id="GO:0003700">
    <property type="term" value="F:DNA-binding transcription factor activity"/>
    <property type="evidence" value="ECO:0007669"/>
    <property type="project" value="TreeGrafter"/>
</dbReference>
<dbReference type="PROSITE" id="PS50977">
    <property type="entry name" value="HTH_TETR_2"/>
    <property type="match status" value="1"/>
</dbReference>